<dbReference type="EMBL" id="MCFK01004631">
    <property type="protein sequence ID" value="RKF60950.1"/>
    <property type="molecule type" value="Genomic_DNA"/>
</dbReference>
<comment type="subcellular location">
    <subcellularLocation>
        <location evidence="1">Nucleus envelope</location>
    </subcellularLocation>
</comment>
<dbReference type="Pfam" id="PF04097">
    <property type="entry name" value="Nic96"/>
    <property type="match status" value="1"/>
</dbReference>
<feature type="compositionally biased region" description="Low complexity" evidence="4">
    <location>
        <begin position="130"/>
        <end position="154"/>
    </location>
</feature>
<keyword evidence="3" id="KW-0539">Nucleus</keyword>
<evidence type="ECO:0000256" key="1">
    <source>
        <dbReference type="ARBA" id="ARBA00004259"/>
    </source>
</evidence>
<dbReference type="OrthoDB" id="203824at2759"/>
<evidence type="ECO:0000313" key="5">
    <source>
        <dbReference type="EMBL" id="RKF60950.1"/>
    </source>
</evidence>
<evidence type="ECO:0000256" key="4">
    <source>
        <dbReference type="SAM" id="MobiDB-lite"/>
    </source>
</evidence>
<dbReference type="InterPro" id="IPR007231">
    <property type="entry name" value="Nucleoporin_int_Nup93/Nic96"/>
</dbReference>
<feature type="region of interest" description="Disordered" evidence="4">
    <location>
        <begin position="63"/>
        <end position="112"/>
    </location>
</feature>
<evidence type="ECO:0000313" key="6">
    <source>
        <dbReference type="Proteomes" id="UP000286134"/>
    </source>
</evidence>
<dbReference type="Proteomes" id="UP000286134">
    <property type="component" value="Unassembled WGS sequence"/>
</dbReference>
<dbReference type="GO" id="GO:0005643">
    <property type="term" value="C:nuclear pore"/>
    <property type="evidence" value="ECO:0007669"/>
    <property type="project" value="InterPro"/>
</dbReference>
<accession>A0A420HU48</accession>
<reference evidence="5 6" key="1">
    <citation type="journal article" date="2018" name="BMC Genomics">
        <title>Comparative genome analyses reveal sequence features reflecting distinct modes of host-adaptation between dicot and monocot powdery mildew.</title>
        <authorList>
            <person name="Wu Y."/>
            <person name="Ma X."/>
            <person name="Pan Z."/>
            <person name="Kale S.D."/>
            <person name="Song Y."/>
            <person name="King H."/>
            <person name="Zhang Q."/>
            <person name="Presley C."/>
            <person name="Deng X."/>
            <person name="Wei C.I."/>
            <person name="Xiao S."/>
        </authorList>
    </citation>
    <scope>NUCLEOTIDE SEQUENCE [LARGE SCALE GENOMIC DNA]</scope>
    <source>
        <strain evidence="5">UMSG2</strain>
    </source>
</reference>
<protein>
    <submittedName>
        <fullName evidence="5">Nucleoporin NIC96</fullName>
    </submittedName>
</protein>
<dbReference type="PANTHER" id="PTHR11225:SF4">
    <property type="entry name" value="NUCLEAR PORE COMPLEX PROTEIN NUP93"/>
    <property type="match status" value="1"/>
</dbReference>
<comment type="similarity">
    <text evidence="2">Belongs to the nucleoporin interacting component (NIC) family.</text>
</comment>
<proteinExistence type="inferred from homology"/>
<dbReference type="STRING" id="212602.A0A420HU48"/>
<organism evidence="5 6">
    <name type="scientific">Erysiphe neolycopersici</name>
    <dbReference type="NCBI Taxonomy" id="212602"/>
    <lineage>
        <taxon>Eukaryota</taxon>
        <taxon>Fungi</taxon>
        <taxon>Dikarya</taxon>
        <taxon>Ascomycota</taxon>
        <taxon>Pezizomycotina</taxon>
        <taxon>Leotiomycetes</taxon>
        <taxon>Erysiphales</taxon>
        <taxon>Erysiphaceae</taxon>
        <taxon>Erysiphe</taxon>
    </lineage>
</organism>
<feature type="region of interest" description="Disordered" evidence="4">
    <location>
        <begin position="348"/>
        <end position="387"/>
    </location>
</feature>
<dbReference type="GO" id="GO:0016973">
    <property type="term" value="P:poly(A)+ mRNA export from nucleus"/>
    <property type="evidence" value="ECO:0007669"/>
    <property type="project" value="TreeGrafter"/>
</dbReference>
<feature type="compositionally biased region" description="Polar residues" evidence="4">
    <location>
        <begin position="91"/>
        <end position="112"/>
    </location>
</feature>
<feature type="region of interest" description="Disordered" evidence="4">
    <location>
        <begin position="1"/>
        <end position="21"/>
    </location>
</feature>
<evidence type="ECO:0000256" key="2">
    <source>
        <dbReference type="ARBA" id="ARBA00010186"/>
    </source>
</evidence>
<dbReference type="PANTHER" id="PTHR11225">
    <property type="entry name" value="NUCLEAR PORE COMPLEX PROTEIN NUP93 NUCLEOPORIN NUP93 DEAD EYE PROTEIN"/>
    <property type="match status" value="1"/>
</dbReference>
<gene>
    <name evidence="5" type="ORF">OnM2_046031</name>
</gene>
<feature type="region of interest" description="Disordered" evidence="4">
    <location>
        <begin position="129"/>
        <end position="180"/>
    </location>
</feature>
<dbReference type="GO" id="GO:0017056">
    <property type="term" value="F:structural constituent of nuclear pore"/>
    <property type="evidence" value="ECO:0007669"/>
    <property type="project" value="InterPro"/>
</dbReference>
<keyword evidence="6" id="KW-1185">Reference proteome</keyword>
<feature type="compositionally biased region" description="Polar residues" evidence="4">
    <location>
        <begin position="64"/>
        <end position="82"/>
    </location>
</feature>
<dbReference type="GO" id="GO:0006606">
    <property type="term" value="P:protein import into nucleus"/>
    <property type="evidence" value="ECO:0007669"/>
    <property type="project" value="TreeGrafter"/>
</dbReference>
<dbReference type="AlphaFoldDB" id="A0A420HU48"/>
<sequence length="1151" mass="126509">MFGNLSNGQASNAFGNTSDADQSAKRNIFGTLTTAPQANQGNKTFGNVSYDEPSAKRCIFGSLTRPQTDQSSNALGNVSTSEPPAKRNMFGSLSTGQQSAQSNIFGSSTNAPTTLQPVSSAFGVTQPANSSLFPPLSQPPQASQPTQQSTSLLFGSSSKPTQSQAPSDFSNLTNPGIPANEQLGLSNSVYASSQAQSTAYFDSILDKSRKRINIGPSSDNLPQLQLGLGDLRQRVKRLVTGVGSDKNAEAHYLLAASGIKPGEAIRDLNKLATVAGYTDRPATQEIPTTDIETYLTNLQTQTTLSMIQDGLARSIRDFDNFLEENVIMEWDEQRKRIYEHFGIRPKEALTPGPSEEGVDVKGGFGRSKRSKSSGLAGSRMRSGESVMGRSHLQKSVIGAPNPMGSVNYPVFPDVEKVMEMNNIVSIGPHDRLQRDKQSKYAEKVTALNFARLNKSPYPICSEFKSVVFVSGDTHGQDLVKAYRTLIEIVAEDPEITSLADPRCAKERQFTSAYLDTNDVKRSINLKKAITRGGSRCLEKLAFENMEDMISKNPREANLGGIPNVINKIKAYVRLQAAQKNLAGDNSDLQILGEDYVWALIYFLLRTGHVQEANNYVRSNAAAFRAIDRNFGSYIHAYATDSDRRLSGDLQIRINNEYNQRLRIAPENSIDPYRMACYKIIGRCDLKQRHLDNIPQSVEDFAWVQVALAREINRVDAVASEIYGLVEAQNMIKEIGHRFFAKGGSEIGSSFGAFVFLQMAVGLFENAVSYLYSYNYVDGVHLAIALDFYGLLRVSDPLAGEENLLSSTTRSQPQINFGPMIALYTRDFRVANAVAAVDYIVLISLNKDISGGIGRNQRAFCHEALRELVLESREFADLLGDMRSDGQRVKGIIEQRTELIGLDEPGDFFRTITLQAASQADDNGRVTDTVLLYHLAEEYDNVILTLNRVLAQVVCVPLGQPYEKLDPVKQRNMPVISSQQMTFSLSASDDPIEMAKTILIIYGANRMFVQKVNPVNLDACGKLLSIQKAKSYVERGQWSLALDVINNLAIIPLSANGDASIIRALANAFNSLPQPLATTVPSLLLWSILCSNKQRESLAASAYGGNEGTRLEMAEQLRQINMDLMTFVGQLRYRLPASLHEALASRVKNDLI</sequence>
<feature type="compositionally biased region" description="Polar residues" evidence="4">
    <location>
        <begin position="155"/>
        <end position="174"/>
    </location>
</feature>
<comment type="caution">
    <text evidence="5">The sequence shown here is derived from an EMBL/GenBank/DDBJ whole genome shotgun (WGS) entry which is preliminary data.</text>
</comment>
<name>A0A420HU48_9PEZI</name>
<evidence type="ECO:0000256" key="3">
    <source>
        <dbReference type="ARBA" id="ARBA00023242"/>
    </source>
</evidence>